<dbReference type="SUPFAM" id="SSF48576">
    <property type="entry name" value="Terpenoid synthases"/>
    <property type="match status" value="1"/>
</dbReference>
<dbReference type="InterPro" id="IPR039421">
    <property type="entry name" value="Type_1_exporter"/>
</dbReference>
<gene>
    <name evidence="2" type="ORF">NCGR_LOCUS20579</name>
</gene>
<name>A0A811NSM7_9POAL</name>
<dbReference type="SUPFAM" id="SSF52540">
    <property type="entry name" value="P-loop containing nucleoside triphosphate hydrolases"/>
    <property type="match status" value="1"/>
</dbReference>
<dbReference type="PROSITE" id="PS50893">
    <property type="entry name" value="ABC_TRANSPORTER_2"/>
    <property type="match status" value="1"/>
</dbReference>
<feature type="domain" description="ABC transporter" evidence="1">
    <location>
        <begin position="370"/>
        <end position="577"/>
    </location>
</feature>
<dbReference type="InterPro" id="IPR008949">
    <property type="entry name" value="Isoprenoid_synthase_dom_sf"/>
</dbReference>
<protein>
    <recommendedName>
        <fullName evidence="1">ABC transporter domain-containing protein</fullName>
    </recommendedName>
</protein>
<dbReference type="OrthoDB" id="10266364at2759"/>
<dbReference type="PROSITE" id="PS00211">
    <property type="entry name" value="ABC_TRANSPORTER_1"/>
    <property type="match status" value="1"/>
</dbReference>
<dbReference type="FunFam" id="3.40.50.1100:FF:000081">
    <property type="entry name" value="D-cysteine desulfhydrase 2 mitochondrial"/>
    <property type="match status" value="1"/>
</dbReference>
<dbReference type="SUPFAM" id="SSF53686">
    <property type="entry name" value="Tryptophan synthase beta subunit-like PLP-dependent enzymes"/>
    <property type="match status" value="1"/>
</dbReference>
<dbReference type="GO" id="GO:0015421">
    <property type="term" value="F:ABC-type oligopeptide transporter activity"/>
    <property type="evidence" value="ECO:0007669"/>
    <property type="project" value="TreeGrafter"/>
</dbReference>
<keyword evidence="3" id="KW-1185">Reference proteome</keyword>
<dbReference type="AlphaFoldDB" id="A0A811NSM7"/>
<dbReference type="GO" id="GO:0016887">
    <property type="term" value="F:ATP hydrolysis activity"/>
    <property type="evidence" value="ECO:0007669"/>
    <property type="project" value="InterPro"/>
</dbReference>
<dbReference type="InterPro" id="IPR027417">
    <property type="entry name" value="P-loop_NTPase"/>
</dbReference>
<dbReference type="GO" id="GO:0005743">
    <property type="term" value="C:mitochondrial inner membrane"/>
    <property type="evidence" value="ECO:0007669"/>
    <property type="project" value="TreeGrafter"/>
</dbReference>
<accession>A0A811NSM7</accession>
<dbReference type="InterPro" id="IPR003439">
    <property type="entry name" value="ABC_transporter-like_ATP-bd"/>
</dbReference>
<dbReference type="Pfam" id="PF00005">
    <property type="entry name" value="ABC_tran"/>
    <property type="match status" value="1"/>
</dbReference>
<dbReference type="InterPro" id="IPR017871">
    <property type="entry name" value="ABC_transporter-like_CS"/>
</dbReference>
<proteinExistence type="predicted"/>
<dbReference type="PANTHER" id="PTHR43394">
    <property type="entry name" value="ATP-DEPENDENT PERMEASE MDL1, MITOCHONDRIAL"/>
    <property type="match status" value="1"/>
</dbReference>
<organism evidence="2 3">
    <name type="scientific">Miscanthus lutarioriparius</name>
    <dbReference type="NCBI Taxonomy" id="422564"/>
    <lineage>
        <taxon>Eukaryota</taxon>
        <taxon>Viridiplantae</taxon>
        <taxon>Streptophyta</taxon>
        <taxon>Embryophyta</taxon>
        <taxon>Tracheophyta</taxon>
        <taxon>Spermatophyta</taxon>
        <taxon>Magnoliopsida</taxon>
        <taxon>Liliopsida</taxon>
        <taxon>Poales</taxon>
        <taxon>Poaceae</taxon>
        <taxon>PACMAD clade</taxon>
        <taxon>Panicoideae</taxon>
        <taxon>Andropogonodae</taxon>
        <taxon>Andropogoneae</taxon>
        <taxon>Saccharinae</taxon>
        <taxon>Miscanthus</taxon>
    </lineage>
</organism>
<dbReference type="GO" id="GO:0090374">
    <property type="term" value="P:oligopeptide export from mitochondrion"/>
    <property type="evidence" value="ECO:0007669"/>
    <property type="project" value="TreeGrafter"/>
</dbReference>
<dbReference type="GO" id="GO:0005524">
    <property type="term" value="F:ATP binding"/>
    <property type="evidence" value="ECO:0007669"/>
    <property type="project" value="InterPro"/>
</dbReference>
<evidence type="ECO:0000313" key="3">
    <source>
        <dbReference type="Proteomes" id="UP000604825"/>
    </source>
</evidence>
<evidence type="ECO:0000313" key="2">
    <source>
        <dbReference type="EMBL" id="CAD6230186.1"/>
    </source>
</evidence>
<dbReference type="PANTHER" id="PTHR43394:SF18">
    <property type="entry name" value="ABC TRANSPORTER B FAMILY MEMBER 11-LIKE"/>
    <property type="match status" value="1"/>
</dbReference>
<sequence length="577" mass="63631">MAVSGVWSVVLCCCTFRYYYAPDAAASLDPMRPTPALAAGRRTVASFLSSTEWMLPSPATRVHTISVLPSRPEFTFSNLTPPLSNGGGNGGETGNPRFQIVRDDLLHPLANGNKARKLDALLPVLRHCGATDIVRPSRYMWGLPERPCRSHRDEMLYEHAIKVAGSSGTVMWADEVIGKDLGVDTIDGNGSRRVMIVKEGAGSVQALLGVMRLLEYLSGLTLFGKDEKVHMVVDSGTGTTAVGLALGAVCLVLPWRVTGVMLTDTLERYKQRERSLVSDFERVFPEIYHGMVEDATHDNLVQWVERFSPRRFGKVLDGEIAMCRQVAQQTGILLDPMYTLASWEQAVDLCCGDSEDKDDYLDCFGDPDVIGRENYGKSDPACVAEVKALYKELGLQRAFAKYERESYEKLTSDIEALPSETPLERFYNPDSGTISLDGVEIKSLKVTWLRDQMGLVGQEPILFIDTIRANIAYGKHGEVTEEELIKVAKAANAHEFLSSLPQGYDTTVGERGVQLSGGQKQRVAIARAILKDPRILLLNEATSALDAESERIVQDALWHTASRRSKVLILSQSSRMV</sequence>
<evidence type="ECO:0000259" key="1">
    <source>
        <dbReference type="PROSITE" id="PS50893"/>
    </source>
</evidence>
<reference evidence="2" key="1">
    <citation type="submission" date="2020-10" db="EMBL/GenBank/DDBJ databases">
        <authorList>
            <person name="Han B."/>
            <person name="Lu T."/>
            <person name="Zhao Q."/>
            <person name="Huang X."/>
            <person name="Zhao Y."/>
        </authorList>
    </citation>
    <scope>NUCLEOTIDE SEQUENCE</scope>
</reference>
<dbReference type="InterPro" id="IPR036052">
    <property type="entry name" value="TrpB-like_PALP_sf"/>
</dbReference>
<dbReference type="Proteomes" id="UP000604825">
    <property type="component" value="Unassembled WGS sequence"/>
</dbReference>
<dbReference type="Gene3D" id="3.40.50.300">
    <property type="entry name" value="P-loop containing nucleotide triphosphate hydrolases"/>
    <property type="match status" value="1"/>
</dbReference>
<comment type="caution">
    <text evidence="2">The sequence shown here is derived from an EMBL/GenBank/DDBJ whole genome shotgun (WGS) entry which is preliminary data.</text>
</comment>
<dbReference type="EMBL" id="CAJGYO010000005">
    <property type="protein sequence ID" value="CAD6230186.1"/>
    <property type="molecule type" value="Genomic_DNA"/>
</dbReference>
<dbReference type="Gene3D" id="1.10.600.10">
    <property type="entry name" value="Farnesyl Diphosphate Synthase"/>
    <property type="match status" value="1"/>
</dbReference>
<dbReference type="Gene3D" id="3.40.50.1100">
    <property type="match status" value="1"/>
</dbReference>